<proteinExistence type="predicted"/>
<keyword evidence="1" id="KW-1133">Transmembrane helix</keyword>
<dbReference type="STRING" id="28181.BEN30_07095"/>
<dbReference type="EMBL" id="MCGG01000017">
    <property type="protein sequence ID" value="OEJ68026.1"/>
    <property type="molecule type" value="Genomic_DNA"/>
</dbReference>
<name>A0A1E5Q952_9PROT</name>
<comment type="caution">
    <text evidence="2">The sequence shown here is derived from an EMBL/GenBank/DDBJ whole genome shotgun (WGS) entry which is preliminary data.</text>
</comment>
<evidence type="ECO:0000313" key="2">
    <source>
        <dbReference type="EMBL" id="OEJ68026.1"/>
    </source>
</evidence>
<keyword evidence="1" id="KW-0472">Membrane</keyword>
<gene>
    <name evidence="2" type="ORF">BEN30_07095</name>
</gene>
<dbReference type="RefSeq" id="WP_069957354.1">
    <property type="nucleotide sequence ID" value="NZ_MCGG01000017.1"/>
</dbReference>
<feature type="transmembrane region" description="Helical" evidence="1">
    <location>
        <begin position="31"/>
        <end position="56"/>
    </location>
</feature>
<evidence type="ECO:0000256" key="1">
    <source>
        <dbReference type="SAM" id="Phobius"/>
    </source>
</evidence>
<accession>A0A1E5Q952</accession>
<keyword evidence="3" id="KW-1185">Reference proteome</keyword>
<reference evidence="3" key="1">
    <citation type="submission" date="2016-07" db="EMBL/GenBank/DDBJ databases">
        <authorList>
            <person name="Florea S."/>
            <person name="Webb J.S."/>
            <person name="Jaromczyk J."/>
            <person name="Schardl C.L."/>
        </authorList>
    </citation>
    <scope>NUCLEOTIDE SEQUENCE [LARGE SCALE GENOMIC DNA]</scope>
    <source>
        <strain evidence="3">MV-1</strain>
    </source>
</reference>
<organism evidence="2 3">
    <name type="scientific">Magnetovibrio blakemorei</name>
    <dbReference type="NCBI Taxonomy" id="28181"/>
    <lineage>
        <taxon>Bacteria</taxon>
        <taxon>Pseudomonadati</taxon>
        <taxon>Pseudomonadota</taxon>
        <taxon>Alphaproteobacteria</taxon>
        <taxon>Rhodospirillales</taxon>
        <taxon>Magnetovibrionaceae</taxon>
        <taxon>Magnetovibrio</taxon>
    </lineage>
</organism>
<evidence type="ECO:0000313" key="3">
    <source>
        <dbReference type="Proteomes" id="UP000095347"/>
    </source>
</evidence>
<dbReference type="AlphaFoldDB" id="A0A1E5Q952"/>
<sequence length="60" mass="6721">MDNDQNAAAMPQMAPAQRMKDARAVRMNPKVVAWVAFCASLLAVVGFSIMFIHAAYRHNW</sequence>
<protein>
    <submittedName>
        <fullName evidence="2">Uncharacterized protein</fullName>
    </submittedName>
</protein>
<dbReference type="Proteomes" id="UP000095347">
    <property type="component" value="Unassembled WGS sequence"/>
</dbReference>
<keyword evidence="1" id="KW-0812">Transmembrane</keyword>